<protein>
    <submittedName>
        <fullName evidence="3">ZYBA0S14-01442g1_1</fullName>
    </submittedName>
</protein>
<feature type="compositionally biased region" description="Low complexity" evidence="1">
    <location>
        <begin position="51"/>
        <end position="65"/>
    </location>
</feature>
<accession>A0A8J2XAW4</accession>
<dbReference type="InterPro" id="IPR000253">
    <property type="entry name" value="FHA_dom"/>
</dbReference>
<dbReference type="AlphaFoldDB" id="A0A8J2XAW4"/>
<feature type="region of interest" description="Disordered" evidence="1">
    <location>
        <begin position="32"/>
        <end position="75"/>
    </location>
</feature>
<dbReference type="InterPro" id="IPR008984">
    <property type="entry name" value="SMAD_FHA_dom_sf"/>
</dbReference>
<dbReference type="Pfam" id="PF00498">
    <property type="entry name" value="FHA"/>
    <property type="match status" value="1"/>
</dbReference>
<gene>
    <name evidence="3" type="ORF">BN860_01442g</name>
</gene>
<dbReference type="OrthoDB" id="5348546at2759"/>
<evidence type="ECO:0000313" key="4">
    <source>
        <dbReference type="Proteomes" id="UP000019375"/>
    </source>
</evidence>
<dbReference type="Gene3D" id="2.60.200.20">
    <property type="match status" value="1"/>
</dbReference>
<proteinExistence type="predicted"/>
<dbReference type="PROSITE" id="PS50006">
    <property type="entry name" value="FHA_DOMAIN"/>
    <property type="match status" value="1"/>
</dbReference>
<dbReference type="CDD" id="cd22699">
    <property type="entry name" value="FHA_PLM2-like"/>
    <property type="match status" value="1"/>
</dbReference>
<dbReference type="SUPFAM" id="SSF49879">
    <property type="entry name" value="SMAD/FHA domain"/>
    <property type="match status" value="1"/>
</dbReference>
<reference evidence="4" key="1">
    <citation type="journal article" date="2013" name="Genome Announc.">
        <title>Genome sequence of the food spoilage yeast Zygosaccharomyces bailii CLIB 213(T).</title>
        <authorList>
            <person name="Galeote V."/>
            <person name="Bigey F."/>
            <person name="Devillers H."/>
            <person name="Neuveglise C."/>
            <person name="Dequin S."/>
        </authorList>
    </citation>
    <scope>NUCLEOTIDE SEQUENCE [LARGE SCALE GENOMIC DNA]</scope>
    <source>
        <strain evidence="4">CLIB 213 / ATCC 58445 / CBS 680 / CCRC 21525 / NBRC 1098 / NCYC 1416 / NRRL Y-2227</strain>
    </source>
</reference>
<dbReference type="SMART" id="SM00240">
    <property type="entry name" value="FHA"/>
    <property type="match status" value="1"/>
</dbReference>
<evidence type="ECO:0000259" key="2">
    <source>
        <dbReference type="PROSITE" id="PS50006"/>
    </source>
</evidence>
<sequence length="517" mass="57917">MAVIFPPSSPVAAAPIESDILESDSEKYVLKEVRNRTAAPPSNGWYPTPDPSSSLGRSSSPIRISAAQSSSPERLELPLENRSSQQVIIELDPRNASRLAIGRKKNVCDIILPSKKSISRQHAFISYTSENNQVKLECNSANGCIVALPRQIGCQLIKPCPSRPVFELRAKSEMDYYSEQALHGKDLVTNHLLTSFVLLKGELVIMPYVEGTVLDFRQAEAVLTMKHSDFSRAENEDSATETEDEMVAVPTKSDDFHHVNSTPTKFATIEHSPATVQLSKEQELDNSNRVLCQGLSSPLSHKTSATETPLIVALNPKTPSTPTKPKKLDLLLNNDVQNHETPLSKHSNNSTRRRNWNTAFLKDSQPNVKSKHNKNFSRQKRSRLETTIETTPEALLDSMEHRGIKCAELQRILANHLAFANILQTPLYQLQTVNSTISTLSREELQALLAKERCIGVIHREGKDASGKPLDEEYFYDVENDDDVERRDLVFSFKGGRSGLRSCRKVHKQYFWKKPAK</sequence>
<evidence type="ECO:0000256" key="1">
    <source>
        <dbReference type="SAM" id="MobiDB-lite"/>
    </source>
</evidence>
<evidence type="ECO:0000313" key="3">
    <source>
        <dbReference type="EMBL" id="CDF91802.1"/>
    </source>
</evidence>
<organism evidence="3 4">
    <name type="scientific">Zygosaccharomyces bailii (strain CLIB 213 / ATCC 58445 / CBS 680 / BCRC 21525 / NBRC 1098 / NCYC 1416 / NRRL Y-2227)</name>
    <dbReference type="NCBI Taxonomy" id="1333698"/>
    <lineage>
        <taxon>Eukaryota</taxon>
        <taxon>Fungi</taxon>
        <taxon>Dikarya</taxon>
        <taxon>Ascomycota</taxon>
        <taxon>Saccharomycotina</taxon>
        <taxon>Saccharomycetes</taxon>
        <taxon>Saccharomycetales</taxon>
        <taxon>Saccharomycetaceae</taxon>
        <taxon>Zygosaccharomyces</taxon>
    </lineage>
</organism>
<dbReference type="EMBL" id="HG316467">
    <property type="protein sequence ID" value="CDF91802.1"/>
    <property type="molecule type" value="Genomic_DNA"/>
</dbReference>
<name>A0A8J2XAW4_ZYGB2</name>
<feature type="domain" description="FHA" evidence="2">
    <location>
        <begin position="99"/>
        <end position="151"/>
    </location>
</feature>
<dbReference type="Proteomes" id="UP000019375">
    <property type="component" value="Unassembled WGS sequence"/>
</dbReference>
<keyword evidence="4" id="KW-1185">Reference proteome</keyword>